<sequence>MSAINDLPATTQARMLASGELSARELLDATLDRVAELNPVLNAVVSIDEDKARAAAAAADEAQAAGRSLGPLHGLPLAVKDLHATAGMRTTFGSPAFEDNVPDADELVVARMRAAGAIVFGKTNVPEFGAGSHTFNPVFGLTRNPYAPDRSAGGSSGGAAAALAAGLTSLADGSDMGGSLRNPASFCNVVGHRPSPGRVPAWPAKDAWFTLGVQGPMGRTVADAALLLSVQAGPDERAPLSLPEPGTVFAAELPTRLDGLRIAVSPDLGGRVPVDAEVAAIVEDQVDVLRGLGAEVVSGCPDLTGAEEVFLTFRALNYAQGVGDLVDAEPDKVKQAIHWNVAKGRALTGADVATAIRLRTELFHRVRAYFSDVDAVVLPASQALPFDAELEYPKTVGGSEVDDYLHWMRAAYLISATECPATAVPAGFTGEGLPVGVQVVTARHADLRALGIAHALEMANGHTTRRPPHGGASTTTSLPSRGIDPGLPRP</sequence>
<organism evidence="1 2">
    <name type="scientific">Amycolatopsis coloradensis</name>
    <dbReference type="NCBI Taxonomy" id="76021"/>
    <lineage>
        <taxon>Bacteria</taxon>
        <taxon>Bacillati</taxon>
        <taxon>Actinomycetota</taxon>
        <taxon>Actinomycetes</taxon>
        <taxon>Pseudonocardiales</taxon>
        <taxon>Pseudonocardiaceae</taxon>
        <taxon>Amycolatopsis</taxon>
    </lineage>
</organism>
<reference evidence="1" key="1">
    <citation type="submission" date="2023-10" db="EMBL/GenBank/DDBJ databases">
        <title>Whole genome sequencing of actinobacterial strain Amycolatopsis sp. (BCA-696) identifies the underlying plant growth-promoting genes.</title>
        <authorList>
            <person name="Gandham P."/>
            <person name="Vadla N."/>
            <person name="Saji A."/>
            <person name="Srinivas V."/>
            <person name="Ruperao P."/>
            <person name="Selvanayagam S."/>
            <person name="Saxena R.K."/>
            <person name="Rathore A."/>
            <person name="Gopalakrishnan S."/>
            <person name="Thakur V."/>
        </authorList>
    </citation>
    <scope>NUCLEOTIDE SEQUENCE</scope>
    <source>
        <strain evidence="1">BCA-696</strain>
    </source>
</reference>
<keyword evidence="2" id="KW-1185">Reference proteome</keyword>
<accession>A0ACD5BH18</accession>
<protein>
    <submittedName>
        <fullName evidence="1">Amidase</fullName>
    </submittedName>
</protein>
<proteinExistence type="predicted"/>
<gene>
    <name evidence="1" type="ORF">LCL61_23455</name>
</gene>
<evidence type="ECO:0000313" key="2">
    <source>
        <dbReference type="Proteomes" id="UP001456344"/>
    </source>
</evidence>
<evidence type="ECO:0000313" key="1">
    <source>
        <dbReference type="EMBL" id="WYW18504.1"/>
    </source>
</evidence>
<dbReference type="EMBL" id="CP150484">
    <property type="protein sequence ID" value="WYW18504.1"/>
    <property type="molecule type" value="Genomic_DNA"/>
</dbReference>
<dbReference type="Proteomes" id="UP001456344">
    <property type="component" value="Chromosome"/>
</dbReference>
<name>A0ACD5BH18_9PSEU</name>